<dbReference type="RefSeq" id="XP_016613171.1">
    <property type="nucleotide sequence ID" value="XM_016749133.1"/>
</dbReference>
<dbReference type="PANTHER" id="PTHR21600:SF87">
    <property type="entry name" value="RNA PSEUDOURIDYLATE SYNTHASE DOMAIN-CONTAINING PROTEIN 1"/>
    <property type="match status" value="1"/>
</dbReference>
<dbReference type="Proteomes" id="UP000053201">
    <property type="component" value="Unassembled WGS sequence"/>
</dbReference>
<dbReference type="GO" id="GO:0000455">
    <property type="term" value="P:enzyme-directed rRNA pseudouridine synthesis"/>
    <property type="evidence" value="ECO:0007669"/>
    <property type="project" value="TreeGrafter"/>
</dbReference>
<evidence type="ECO:0000259" key="2">
    <source>
        <dbReference type="Pfam" id="PF00849"/>
    </source>
</evidence>
<dbReference type="PANTHER" id="PTHR21600">
    <property type="entry name" value="MITOCHONDRIAL RNA PSEUDOURIDINE SYNTHASE"/>
    <property type="match status" value="1"/>
</dbReference>
<evidence type="ECO:0000256" key="1">
    <source>
        <dbReference type="ARBA" id="ARBA00010876"/>
    </source>
</evidence>
<comment type="similarity">
    <text evidence="1">Belongs to the pseudouridine synthase RluA family.</text>
</comment>
<dbReference type="OrthoDB" id="428658at2759"/>
<dbReference type="GeneID" id="27684510"/>
<gene>
    <name evidence="3" type="ORF">SPPG_00802</name>
</gene>
<organism evidence="3 4">
    <name type="scientific">Spizellomyces punctatus (strain DAOM BR117)</name>
    <dbReference type="NCBI Taxonomy" id="645134"/>
    <lineage>
        <taxon>Eukaryota</taxon>
        <taxon>Fungi</taxon>
        <taxon>Fungi incertae sedis</taxon>
        <taxon>Chytridiomycota</taxon>
        <taxon>Chytridiomycota incertae sedis</taxon>
        <taxon>Chytridiomycetes</taxon>
        <taxon>Spizellomycetales</taxon>
        <taxon>Spizellomycetaceae</taxon>
        <taxon>Spizellomyces</taxon>
    </lineage>
</organism>
<dbReference type="GO" id="GO:0009982">
    <property type="term" value="F:pseudouridine synthase activity"/>
    <property type="evidence" value="ECO:0007669"/>
    <property type="project" value="InterPro"/>
</dbReference>
<dbReference type="STRING" id="645134.A0A0L0HVM8"/>
<protein>
    <submittedName>
        <fullName evidence="3">RluA family pseudouridine synthase</fullName>
    </submittedName>
</protein>
<feature type="domain" description="Pseudouridine synthase RsuA/RluA-like" evidence="2">
    <location>
        <begin position="219"/>
        <end position="387"/>
    </location>
</feature>
<dbReference type="VEuPathDB" id="FungiDB:SPPG_00802"/>
<reference evidence="3 4" key="1">
    <citation type="submission" date="2009-08" db="EMBL/GenBank/DDBJ databases">
        <title>The Genome Sequence of Spizellomyces punctatus strain DAOM BR117.</title>
        <authorList>
            <consortium name="The Broad Institute Genome Sequencing Platform"/>
            <person name="Russ C."/>
            <person name="Cuomo C."/>
            <person name="Shea T."/>
            <person name="Young S.K."/>
            <person name="Zeng Q."/>
            <person name="Koehrsen M."/>
            <person name="Haas B."/>
            <person name="Borodovsky M."/>
            <person name="Guigo R."/>
            <person name="Alvarado L."/>
            <person name="Berlin A."/>
            <person name="Bochicchio J."/>
            <person name="Borenstein D."/>
            <person name="Chapman S."/>
            <person name="Chen Z."/>
            <person name="Engels R."/>
            <person name="Freedman E."/>
            <person name="Gellesch M."/>
            <person name="Goldberg J."/>
            <person name="Griggs A."/>
            <person name="Gujja S."/>
            <person name="Heiman D."/>
            <person name="Hepburn T."/>
            <person name="Howarth C."/>
            <person name="Jen D."/>
            <person name="Larson L."/>
            <person name="Lewis B."/>
            <person name="Mehta T."/>
            <person name="Park D."/>
            <person name="Pearson M."/>
            <person name="Roberts A."/>
            <person name="Saif S."/>
            <person name="Shenoy N."/>
            <person name="Sisk P."/>
            <person name="Stolte C."/>
            <person name="Sykes S."/>
            <person name="Thomson T."/>
            <person name="Walk T."/>
            <person name="White J."/>
            <person name="Yandava C."/>
            <person name="Burger G."/>
            <person name="Gray M.W."/>
            <person name="Holland P.W.H."/>
            <person name="King N."/>
            <person name="Lang F.B.F."/>
            <person name="Roger A.J."/>
            <person name="Ruiz-Trillo I."/>
            <person name="Lander E."/>
            <person name="Nusbaum C."/>
        </authorList>
    </citation>
    <scope>NUCLEOTIDE SEQUENCE [LARGE SCALE GENOMIC DNA]</scope>
    <source>
        <strain evidence="3 4">DAOM BR117</strain>
    </source>
</reference>
<dbReference type="eggNOG" id="KOG1919">
    <property type="taxonomic scope" value="Eukaryota"/>
</dbReference>
<dbReference type="CDD" id="cd02869">
    <property type="entry name" value="PseudoU_synth_RluA_like"/>
    <property type="match status" value="1"/>
</dbReference>
<dbReference type="InterPro" id="IPR020103">
    <property type="entry name" value="PsdUridine_synth_cat_dom_sf"/>
</dbReference>
<dbReference type="SUPFAM" id="SSF55120">
    <property type="entry name" value="Pseudouridine synthase"/>
    <property type="match status" value="1"/>
</dbReference>
<accession>A0A0L0HVM8</accession>
<dbReference type="PROSITE" id="PS01129">
    <property type="entry name" value="PSI_RLU"/>
    <property type="match status" value="1"/>
</dbReference>
<dbReference type="AlphaFoldDB" id="A0A0L0HVM8"/>
<dbReference type="Gene3D" id="3.30.2350.10">
    <property type="entry name" value="Pseudouridine synthase"/>
    <property type="match status" value="1"/>
</dbReference>
<dbReference type="Pfam" id="PF00849">
    <property type="entry name" value="PseudoU_synth_2"/>
    <property type="match status" value="1"/>
</dbReference>
<dbReference type="InterPro" id="IPR006145">
    <property type="entry name" value="PsdUridine_synth_RsuA/RluA"/>
</dbReference>
<proteinExistence type="inferred from homology"/>
<dbReference type="GO" id="GO:0003723">
    <property type="term" value="F:RNA binding"/>
    <property type="evidence" value="ECO:0007669"/>
    <property type="project" value="InterPro"/>
</dbReference>
<dbReference type="InterPro" id="IPR050188">
    <property type="entry name" value="RluA_PseudoU_synthase"/>
</dbReference>
<sequence>MYCTNCLRGPRPFKSSSLFSFLLESLYRPKLPVGPASSSATPIRLRHSRATAQKSTHISKHNGRFAGSGDSRFGDYNPPVSMSRNAARRWSKVAAPLVKERDSVSSEAPEVEERQLKVEFEEHGLRLDEFLEERLKIRKNLARLKVLNHEVAVRGSAHARFVDLKPAGQVHAGDVVVVVMPKRRKPEAEMTKKEKKVLEEQLQDEIEVLRSNVLYKDEQVLVLNKPAGLAVQGGSKMGIHLDKLLDGLQFDAAEPPRLVHRLDKDTTGALLLARTKEAAVRLSNLFKSAGDGVQKSYLAVVCSLPEAFTSQSEFTQIVTGIVQVGKPGVEKMSTVEWYDIDAASSAEAGIKKAVTEYRILDSGKQASLVELRPSTGRKHQLRLHCAKILKAPILGDYKYGAGCPKSFAGFVSDPRRVPLHLHMRSIILRDWYGTGADLEVKAPLPSHMKKTLQSLRIPAP</sequence>
<dbReference type="EMBL" id="KQ257450">
    <property type="protein sequence ID" value="KND05132.1"/>
    <property type="molecule type" value="Genomic_DNA"/>
</dbReference>
<dbReference type="InParanoid" id="A0A0L0HVM8"/>
<keyword evidence="4" id="KW-1185">Reference proteome</keyword>
<evidence type="ECO:0000313" key="3">
    <source>
        <dbReference type="EMBL" id="KND05132.1"/>
    </source>
</evidence>
<evidence type="ECO:0000313" key="4">
    <source>
        <dbReference type="Proteomes" id="UP000053201"/>
    </source>
</evidence>
<dbReference type="InterPro" id="IPR006224">
    <property type="entry name" value="PsdUridine_synth_RluA-like_CS"/>
</dbReference>
<name>A0A0L0HVM8_SPIPD</name>